<keyword evidence="2" id="KW-1185">Reference proteome</keyword>
<name>A0A238IUC2_9RHOB</name>
<protein>
    <submittedName>
        <fullName evidence="1">Uncharacterized protein</fullName>
    </submittedName>
</protein>
<dbReference type="AlphaFoldDB" id="A0A238IUC2"/>
<proteinExistence type="predicted"/>
<evidence type="ECO:0000313" key="1">
    <source>
        <dbReference type="EMBL" id="SMX21978.1"/>
    </source>
</evidence>
<evidence type="ECO:0000313" key="2">
    <source>
        <dbReference type="Proteomes" id="UP000201838"/>
    </source>
</evidence>
<accession>A0A238IUC2</accession>
<dbReference type="Proteomes" id="UP000201838">
    <property type="component" value="Unassembled WGS sequence"/>
</dbReference>
<dbReference type="EMBL" id="FXXQ01000001">
    <property type="protein sequence ID" value="SMX21978.1"/>
    <property type="molecule type" value="Genomic_DNA"/>
</dbReference>
<dbReference type="RefSeq" id="WP_141138201.1">
    <property type="nucleotide sequence ID" value="NZ_FXXQ01000001.1"/>
</dbReference>
<sequence length="82" mass="9184">MTWSLERPIRVGSTTFAAIVETEISARNTFSYLRFAGQKRPRVVLIAWEHRIKAIDLKGRVLEAGDVDVRYPGAIAQLSALV</sequence>
<dbReference type="OrthoDB" id="7861875at2"/>
<reference evidence="1 2" key="1">
    <citation type="submission" date="2017-05" db="EMBL/GenBank/DDBJ databases">
        <authorList>
            <person name="Song R."/>
            <person name="Chenine A.L."/>
            <person name="Ruprecht R.M."/>
        </authorList>
    </citation>
    <scope>NUCLEOTIDE SEQUENCE [LARGE SCALE GENOMIC DNA]</scope>
    <source>
        <strain evidence="1 2">CECT 8489</strain>
    </source>
</reference>
<gene>
    <name evidence="1" type="ORF">BOA8489_00065</name>
</gene>
<organism evidence="1 2">
    <name type="scientific">Boseongicola aestuarii</name>
    <dbReference type="NCBI Taxonomy" id="1470561"/>
    <lineage>
        <taxon>Bacteria</taxon>
        <taxon>Pseudomonadati</taxon>
        <taxon>Pseudomonadota</taxon>
        <taxon>Alphaproteobacteria</taxon>
        <taxon>Rhodobacterales</taxon>
        <taxon>Paracoccaceae</taxon>
        <taxon>Boseongicola</taxon>
    </lineage>
</organism>